<dbReference type="InterPro" id="IPR020845">
    <property type="entry name" value="AMP-binding_CS"/>
</dbReference>
<dbReference type="PROSITE" id="PS00455">
    <property type="entry name" value="AMP_BINDING"/>
    <property type="match status" value="1"/>
</dbReference>
<dbReference type="InterPro" id="IPR025110">
    <property type="entry name" value="AMP-bd_C"/>
</dbReference>
<evidence type="ECO:0000313" key="5">
    <source>
        <dbReference type="EMBL" id="NEW72663.1"/>
    </source>
</evidence>
<dbReference type="Gene3D" id="3.40.50.12780">
    <property type="entry name" value="N-terminal domain of ligase-like"/>
    <property type="match status" value="1"/>
</dbReference>
<protein>
    <submittedName>
        <fullName evidence="5">AMP-binding protein</fullName>
    </submittedName>
</protein>
<keyword evidence="2" id="KW-0436">Ligase</keyword>
<evidence type="ECO:0000256" key="2">
    <source>
        <dbReference type="ARBA" id="ARBA00022598"/>
    </source>
</evidence>
<dbReference type="Pfam" id="PF00501">
    <property type="entry name" value="AMP-binding"/>
    <property type="match status" value="1"/>
</dbReference>
<feature type="domain" description="AMP-binding enzyme C-terminal" evidence="4">
    <location>
        <begin position="464"/>
        <end position="540"/>
    </location>
</feature>
<dbReference type="EMBL" id="JAAIKT010000023">
    <property type="protein sequence ID" value="NEW72663.1"/>
    <property type="molecule type" value="Genomic_DNA"/>
</dbReference>
<comment type="similarity">
    <text evidence="1">Belongs to the ATP-dependent AMP-binding enzyme family.</text>
</comment>
<keyword evidence="6" id="KW-1185">Reference proteome</keyword>
<dbReference type="SUPFAM" id="SSF56801">
    <property type="entry name" value="Acetyl-CoA synthetase-like"/>
    <property type="match status" value="1"/>
</dbReference>
<organism evidence="5 6">
    <name type="scientific">Streptomyces rhizosphaericus</name>
    <dbReference type="NCBI Taxonomy" id="114699"/>
    <lineage>
        <taxon>Bacteria</taxon>
        <taxon>Bacillati</taxon>
        <taxon>Actinomycetota</taxon>
        <taxon>Actinomycetes</taxon>
        <taxon>Kitasatosporales</taxon>
        <taxon>Streptomycetaceae</taxon>
        <taxon>Streptomyces</taxon>
        <taxon>Streptomyces violaceusniger group</taxon>
    </lineage>
</organism>
<dbReference type="InterPro" id="IPR042099">
    <property type="entry name" value="ANL_N_sf"/>
</dbReference>
<dbReference type="GO" id="GO:0006631">
    <property type="term" value="P:fatty acid metabolic process"/>
    <property type="evidence" value="ECO:0007669"/>
    <property type="project" value="TreeGrafter"/>
</dbReference>
<feature type="domain" description="AMP-dependent synthetase/ligase" evidence="3">
    <location>
        <begin position="35"/>
        <end position="401"/>
    </location>
</feature>
<comment type="caution">
    <text evidence="5">The sequence shown here is derived from an EMBL/GenBank/DDBJ whole genome shotgun (WGS) entry which is preliminary data.</text>
</comment>
<evidence type="ECO:0000256" key="1">
    <source>
        <dbReference type="ARBA" id="ARBA00006432"/>
    </source>
</evidence>
<dbReference type="AlphaFoldDB" id="A0A6G4AH45"/>
<dbReference type="PANTHER" id="PTHR43201:SF5">
    <property type="entry name" value="MEDIUM-CHAIN ACYL-COA LIGASE ACSF2, MITOCHONDRIAL"/>
    <property type="match status" value="1"/>
</dbReference>
<dbReference type="GO" id="GO:0031956">
    <property type="term" value="F:medium-chain fatty acid-CoA ligase activity"/>
    <property type="evidence" value="ECO:0007669"/>
    <property type="project" value="TreeGrafter"/>
</dbReference>
<dbReference type="InterPro" id="IPR045851">
    <property type="entry name" value="AMP-bd_C_sf"/>
</dbReference>
<proteinExistence type="inferred from homology"/>
<evidence type="ECO:0000313" key="6">
    <source>
        <dbReference type="Proteomes" id="UP000476310"/>
    </source>
</evidence>
<sequence length="563" mass="60495">MIVVHIGLTTRAPELVDQYRLAGAWRAETLAKQWQRVADAHPDREAVVAPDGRLSYADLSLASDRIAVGLLDQGLVPGDRVIVQSANSVGTVSAWYGLLKAGLVPVCTLPAHRHHEIEAIARRAGAAAHLVQEQPRFDVHKFAEEMAAAVPTLRVRLTLGASRDTAGTRIEDLAGTGDPQAARARVESIQAAQNPDDIAVLQLSGGTTGTPKLIPRLHHEYWYNAARYAKVLGWDVDARVAHLLPVIHNAGIVCGLHAPHSVGATAILLPPDPKVVLPAVAKEHVTDLIAGTPMAALSVPLLERGEYLKRVILSGSKPPEGMFEAFEAAGVWAGQLYGMAEGLFTVTPLDAPRAARRHSVGVPISELDDVVILAPGTETELPDGEVGELCVRGPYTITGYFDVRPEPEAAETIAHNARAFTSDGFYRTGDLGMVCFEEGYRCFSIEGRLKDVIDRGGEKISVDELESLLMGYPKVAEVSVVAMPDPRLGERGCAFIVPVPGAMPNLLDLQEYLAGRGVAKFKWPERVELVEALPRTPVGKIDKKAMRASITTRLEAETHAATG</sequence>
<dbReference type="Proteomes" id="UP000476310">
    <property type="component" value="Unassembled WGS sequence"/>
</dbReference>
<reference evidence="5" key="1">
    <citation type="submission" date="2020-02" db="EMBL/GenBank/DDBJ databases">
        <title>A new Streptomyces sp. for controlling soil-borne diseases.</title>
        <authorList>
            <person name="Li X."/>
            <person name="Tian Y."/>
            <person name="Gao K."/>
        </authorList>
    </citation>
    <scope>NUCLEOTIDE SEQUENCE [LARGE SCALE GENOMIC DNA]</scope>
    <source>
        <strain evidence="5">0250</strain>
    </source>
</reference>
<dbReference type="InterPro" id="IPR000873">
    <property type="entry name" value="AMP-dep_synth/lig_dom"/>
</dbReference>
<dbReference type="Gene3D" id="3.30.300.30">
    <property type="match status" value="1"/>
</dbReference>
<name>A0A6G4AH45_9ACTN</name>
<dbReference type="PANTHER" id="PTHR43201">
    <property type="entry name" value="ACYL-COA SYNTHETASE"/>
    <property type="match status" value="1"/>
</dbReference>
<accession>A0A6G4AH45</accession>
<gene>
    <name evidence="5" type="ORF">G4H13_20230</name>
</gene>
<evidence type="ECO:0000259" key="4">
    <source>
        <dbReference type="Pfam" id="PF13193"/>
    </source>
</evidence>
<evidence type="ECO:0000259" key="3">
    <source>
        <dbReference type="Pfam" id="PF00501"/>
    </source>
</evidence>
<dbReference type="Pfam" id="PF13193">
    <property type="entry name" value="AMP-binding_C"/>
    <property type="match status" value="1"/>
</dbReference>